<dbReference type="EMBL" id="BAAFSF010000004">
    <property type="protein sequence ID" value="GAB1252319.1"/>
    <property type="molecule type" value="Genomic_DNA"/>
</dbReference>
<dbReference type="InterPro" id="IPR036691">
    <property type="entry name" value="Endo/exonu/phosph_ase_sf"/>
</dbReference>
<name>A0ABQ0E3K4_9PORP</name>
<evidence type="ECO:0000313" key="3">
    <source>
        <dbReference type="Proteomes" id="UP001628220"/>
    </source>
</evidence>
<dbReference type="PANTHER" id="PTHR42834:SF1">
    <property type="entry name" value="ENDONUCLEASE_EXONUCLEASE_PHOSPHATASE FAMILY PROTEIN (AFU_ORTHOLOGUE AFUA_3G09210)"/>
    <property type="match status" value="1"/>
</dbReference>
<comment type="caution">
    <text evidence="2">The sequence shown here is derived from an EMBL/GenBank/DDBJ whole genome shotgun (WGS) entry which is preliminary data.</text>
</comment>
<proteinExistence type="predicted"/>
<evidence type="ECO:0000259" key="1">
    <source>
        <dbReference type="Pfam" id="PF19580"/>
    </source>
</evidence>
<accession>A0ABQ0E3K4</accession>
<dbReference type="Gene3D" id="3.60.10.10">
    <property type="entry name" value="Endonuclease/exonuclease/phosphatase"/>
    <property type="match status" value="1"/>
</dbReference>
<protein>
    <submittedName>
        <fullName evidence="2">Endonuclease</fullName>
    </submittedName>
</protein>
<keyword evidence="2" id="KW-0540">Nuclease</keyword>
<reference evidence="2 3" key="1">
    <citation type="journal article" date="2025" name="Int. J. Syst. Evol. Microbiol.">
        <title>Desulfovibrio falkowii sp. nov., Porphyromonas miyakawae sp. nov., Mediterraneibacter flintii sp. nov. and Owariibacterium komagatae gen. nov., sp. nov., isolated from human faeces.</title>
        <authorList>
            <person name="Hamaguchi T."/>
            <person name="Ohara M."/>
            <person name="Hisatomi A."/>
            <person name="Sekiguchi K."/>
            <person name="Takeda J.I."/>
            <person name="Ueyama J."/>
            <person name="Ito M."/>
            <person name="Nishiwaki H."/>
            <person name="Ogi T."/>
            <person name="Hirayama M."/>
            <person name="Ohkuma M."/>
            <person name="Sakamoto M."/>
            <person name="Ohno K."/>
        </authorList>
    </citation>
    <scope>NUCLEOTIDE SEQUENCE [LARGE SCALE GENOMIC DNA]</scope>
    <source>
        <strain evidence="2 3">13CB11C</strain>
    </source>
</reference>
<evidence type="ECO:0000313" key="2">
    <source>
        <dbReference type="EMBL" id="GAB1252319.1"/>
    </source>
</evidence>
<dbReference type="GO" id="GO:0004519">
    <property type="term" value="F:endonuclease activity"/>
    <property type="evidence" value="ECO:0007669"/>
    <property type="project" value="UniProtKB-KW"/>
</dbReference>
<dbReference type="PANTHER" id="PTHR42834">
    <property type="entry name" value="ENDONUCLEASE/EXONUCLEASE/PHOSPHATASE FAMILY PROTEIN (AFU_ORTHOLOGUE AFUA_3G09210)"/>
    <property type="match status" value="1"/>
</dbReference>
<sequence>MQKISNMARVISGIGGSGPVIIGVSEVENRGVLEDLVRDEQLAPLNYSIVHYDSPDYRGIDCAILYNPKVFNVVSTGIKPVKMPDNPNFRTRDIVFATGTIAGEVFHIIVGHWPSRAGGEVPSIPKRMQAALTMKSVADSLLAAYPNSNAIMMGDFNDDPVSPSVRDGLEVKDYPDNVGYMGYYTPMLRLYNQGQGTLAYRDVWNLFDIMVVNGALLGDDISTFKLMKDPETQNMAFIYKKNFMLQQSGRYKGYPLRTMVAGQYRGGYSDHFPVYLYLVKEIKR</sequence>
<dbReference type="Proteomes" id="UP001628220">
    <property type="component" value="Unassembled WGS sequence"/>
</dbReference>
<dbReference type="SUPFAM" id="SSF56219">
    <property type="entry name" value="DNase I-like"/>
    <property type="match status" value="1"/>
</dbReference>
<keyword evidence="2" id="KW-0378">Hydrolase</keyword>
<dbReference type="Pfam" id="PF19580">
    <property type="entry name" value="Exo_endo_phos_3"/>
    <property type="match status" value="1"/>
</dbReference>
<gene>
    <name evidence="2" type="ORF">Tsumi_14250</name>
</gene>
<organism evidence="2 3">
    <name type="scientific">Porphyromonas miyakawae</name>
    <dbReference type="NCBI Taxonomy" id="3137470"/>
    <lineage>
        <taxon>Bacteria</taxon>
        <taxon>Pseudomonadati</taxon>
        <taxon>Bacteroidota</taxon>
        <taxon>Bacteroidia</taxon>
        <taxon>Bacteroidales</taxon>
        <taxon>Porphyromonadaceae</taxon>
        <taxon>Porphyromonas</taxon>
    </lineage>
</organism>
<dbReference type="InterPro" id="IPR005135">
    <property type="entry name" value="Endo/exonuclease/phosphatase"/>
</dbReference>
<keyword evidence="2" id="KW-0255">Endonuclease</keyword>
<feature type="domain" description="Endonuclease/exonuclease/phosphatase" evidence="1">
    <location>
        <begin position="2"/>
        <end position="280"/>
    </location>
</feature>
<keyword evidence="3" id="KW-1185">Reference proteome</keyword>